<keyword evidence="10" id="KW-0472">Membrane</keyword>
<evidence type="ECO:0000256" key="5">
    <source>
        <dbReference type="ARBA" id="ARBA00022679"/>
    </source>
</evidence>
<keyword evidence="15" id="KW-1185">Reference proteome</keyword>
<keyword evidence="6 12" id="KW-0812">Transmembrane</keyword>
<organism evidence="14 15">
    <name type="scientific">Candidula unifasciata</name>
    <dbReference type="NCBI Taxonomy" id="100452"/>
    <lineage>
        <taxon>Eukaryota</taxon>
        <taxon>Metazoa</taxon>
        <taxon>Spiralia</taxon>
        <taxon>Lophotrochozoa</taxon>
        <taxon>Mollusca</taxon>
        <taxon>Gastropoda</taxon>
        <taxon>Heterobranchia</taxon>
        <taxon>Euthyneura</taxon>
        <taxon>Panpulmonata</taxon>
        <taxon>Eupulmonata</taxon>
        <taxon>Stylommatophora</taxon>
        <taxon>Helicina</taxon>
        <taxon>Helicoidea</taxon>
        <taxon>Geomitridae</taxon>
        <taxon>Candidula</taxon>
    </lineage>
</organism>
<evidence type="ECO:0000256" key="6">
    <source>
        <dbReference type="ARBA" id="ARBA00022692"/>
    </source>
</evidence>
<keyword evidence="5 12" id="KW-0808">Transferase</keyword>
<dbReference type="Gene3D" id="3.40.50.11660">
    <property type="entry name" value="Glycosyl transferase family 10, C-terminal domain"/>
    <property type="match status" value="1"/>
</dbReference>
<keyword evidence="11" id="KW-0325">Glycoprotein</keyword>
<evidence type="ECO:0000256" key="8">
    <source>
        <dbReference type="ARBA" id="ARBA00022989"/>
    </source>
</evidence>
<evidence type="ECO:0000256" key="10">
    <source>
        <dbReference type="ARBA" id="ARBA00023136"/>
    </source>
</evidence>
<evidence type="ECO:0000313" key="15">
    <source>
        <dbReference type="Proteomes" id="UP000678393"/>
    </source>
</evidence>
<dbReference type="Pfam" id="PF00852">
    <property type="entry name" value="Glyco_transf_10"/>
    <property type="match status" value="1"/>
</dbReference>
<comment type="caution">
    <text evidence="14">The sequence shown here is derived from an EMBL/GenBank/DDBJ whole genome shotgun (WGS) entry which is preliminary data.</text>
</comment>
<name>A0A8S3ZEL8_9EUPU</name>
<dbReference type="InterPro" id="IPR055270">
    <property type="entry name" value="Glyco_tran_10_C"/>
</dbReference>
<keyword evidence="4 12" id="KW-0328">Glycosyltransferase</keyword>
<evidence type="ECO:0000256" key="1">
    <source>
        <dbReference type="ARBA" id="ARBA00004323"/>
    </source>
</evidence>
<protein>
    <recommendedName>
        <fullName evidence="12">Fucosyltransferase</fullName>
        <ecNumber evidence="12">2.4.1.-</ecNumber>
    </recommendedName>
</protein>
<dbReference type="GO" id="GO:0008417">
    <property type="term" value="F:fucosyltransferase activity"/>
    <property type="evidence" value="ECO:0007669"/>
    <property type="project" value="InterPro"/>
</dbReference>
<evidence type="ECO:0000256" key="7">
    <source>
        <dbReference type="ARBA" id="ARBA00022968"/>
    </source>
</evidence>
<comment type="pathway">
    <text evidence="2">Protein modification; protein glycosylation.</text>
</comment>
<gene>
    <name evidence="14" type="ORF">CUNI_LOCUS11843</name>
</gene>
<dbReference type="SUPFAM" id="SSF53756">
    <property type="entry name" value="UDP-Glycosyltransferase/glycogen phosphorylase"/>
    <property type="match status" value="1"/>
</dbReference>
<reference evidence="14" key="1">
    <citation type="submission" date="2021-04" db="EMBL/GenBank/DDBJ databases">
        <authorList>
            <consortium name="Molecular Ecology Group"/>
        </authorList>
    </citation>
    <scope>NUCLEOTIDE SEQUENCE</scope>
</reference>
<dbReference type="GO" id="GO:0032580">
    <property type="term" value="C:Golgi cisterna membrane"/>
    <property type="evidence" value="ECO:0007669"/>
    <property type="project" value="UniProtKB-SubCell"/>
</dbReference>
<evidence type="ECO:0000256" key="4">
    <source>
        <dbReference type="ARBA" id="ARBA00022676"/>
    </source>
</evidence>
<dbReference type="Proteomes" id="UP000678393">
    <property type="component" value="Unassembled WGS sequence"/>
</dbReference>
<comment type="similarity">
    <text evidence="3 12">Belongs to the glycosyltransferase 10 family.</text>
</comment>
<evidence type="ECO:0000256" key="12">
    <source>
        <dbReference type="RuleBase" id="RU003832"/>
    </source>
</evidence>
<evidence type="ECO:0000313" key="14">
    <source>
        <dbReference type="EMBL" id="CAG5126285.1"/>
    </source>
</evidence>
<dbReference type="AlphaFoldDB" id="A0A8S3ZEL8"/>
<dbReference type="InterPro" id="IPR001503">
    <property type="entry name" value="Glyco_trans_10"/>
</dbReference>
<proteinExistence type="inferred from homology"/>
<keyword evidence="7" id="KW-0735">Signal-anchor</keyword>
<dbReference type="InterPro" id="IPR038577">
    <property type="entry name" value="GT10-like_C_sf"/>
</dbReference>
<dbReference type="OrthoDB" id="8057859at2759"/>
<keyword evidence="9 12" id="KW-0333">Golgi apparatus</keyword>
<evidence type="ECO:0000256" key="2">
    <source>
        <dbReference type="ARBA" id="ARBA00004922"/>
    </source>
</evidence>
<accession>A0A8S3ZEL8</accession>
<dbReference type="EC" id="2.4.1.-" evidence="12"/>
<dbReference type="PANTHER" id="PTHR48438:SF1">
    <property type="entry name" value="ALPHA-(1,3)-FUCOSYLTRANSFERASE C-RELATED"/>
    <property type="match status" value="1"/>
</dbReference>
<dbReference type="GO" id="GO:0000139">
    <property type="term" value="C:Golgi membrane"/>
    <property type="evidence" value="ECO:0007669"/>
    <property type="project" value="UniProtKB-SubCell"/>
</dbReference>
<dbReference type="PANTHER" id="PTHR48438">
    <property type="entry name" value="ALPHA-(1,3)-FUCOSYLTRANSFERASE C-RELATED"/>
    <property type="match status" value="1"/>
</dbReference>
<dbReference type="FunFam" id="3.40.50.11660:FF:000002">
    <property type="entry name" value="Alpha-(1,3)-fucosyltransferase"/>
    <property type="match status" value="1"/>
</dbReference>
<comment type="subcellular location">
    <subcellularLocation>
        <location evidence="1">Golgi apparatus membrane</location>
        <topology evidence="1">Single-pass type II membrane protein</topology>
    </subcellularLocation>
    <subcellularLocation>
        <location evidence="12">Golgi apparatus</location>
        <location evidence="12">Golgi stack membrane</location>
        <topology evidence="12">Single-pass type II membrane protein</topology>
    </subcellularLocation>
</comment>
<evidence type="ECO:0000259" key="13">
    <source>
        <dbReference type="Pfam" id="PF00852"/>
    </source>
</evidence>
<feature type="domain" description="Fucosyltransferase C-terminal" evidence="13">
    <location>
        <begin position="33"/>
        <end position="198"/>
    </location>
</feature>
<evidence type="ECO:0000256" key="3">
    <source>
        <dbReference type="ARBA" id="ARBA00008919"/>
    </source>
</evidence>
<dbReference type="EMBL" id="CAJHNH020002317">
    <property type="protein sequence ID" value="CAG5126285.1"/>
    <property type="molecule type" value="Genomic_DNA"/>
</dbReference>
<evidence type="ECO:0000256" key="9">
    <source>
        <dbReference type="ARBA" id="ARBA00023034"/>
    </source>
</evidence>
<keyword evidence="8" id="KW-1133">Transmembrane helix</keyword>
<sequence>MSYRLDSDIFVPYSRLKSSPKPRDQTMVNHIAKTKNGTAVWVVSNCGARYKRMEYVREMQKYIDIDIYGKCGTPCAWKNTTCNDWTTKYKFYLAFENSLCTDYVTEKFFRLFNRTIFVIPVVRGGADYDKHFPDFTYINSAHFKTAKDLALHLKHLASDLENYSKYLEYKDLYTLLADDGIADKMACQICNYLHTHQLPKPSQTYNITKYFVDGQCHIP</sequence>
<evidence type="ECO:0000256" key="11">
    <source>
        <dbReference type="ARBA" id="ARBA00023180"/>
    </source>
</evidence>